<dbReference type="PANTHER" id="PTHR18952:SF95">
    <property type="entry name" value="CARBONIC ANHYDRASE 4"/>
    <property type="match status" value="1"/>
</dbReference>
<evidence type="ECO:0000256" key="1">
    <source>
        <dbReference type="ARBA" id="ARBA00004609"/>
    </source>
</evidence>
<feature type="compositionally biased region" description="Basic and acidic residues" evidence="14">
    <location>
        <begin position="524"/>
        <end position="538"/>
    </location>
</feature>
<evidence type="ECO:0000256" key="8">
    <source>
        <dbReference type="ARBA" id="ARBA00023180"/>
    </source>
</evidence>
<evidence type="ECO:0000256" key="2">
    <source>
        <dbReference type="ARBA" id="ARBA00010718"/>
    </source>
</evidence>
<dbReference type="PROSITE" id="PS51144">
    <property type="entry name" value="ALPHA_CA_2"/>
    <property type="match status" value="2"/>
</dbReference>
<evidence type="ECO:0000256" key="10">
    <source>
        <dbReference type="ARBA" id="ARBA00023288"/>
    </source>
</evidence>
<keyword evidence="4" id="KW-1003">Cell membrane</keyword>
<evidence type="ECO:0000256" key="5">
    <source>
        <dbReference type="ARBA" id="ARBA00022622"/>
    </source>
</evidence>
<evidence type="ECO:0000313" key="17">
    <source>
        <dbReference type="Proteomes" id="UP001274896"/>
    </source>
</evidence>
<evidence type="ECO:0000256" key="14">
    <source>
        <dbReference type="SAM" id="MobiDB-lite"/>
    </source>
</evidence>
<comment type="caution">
    <text evidence="16">The sequence shown here is derived from an EMBL/GenBank/DDBJ whole genome shotgun (WGS) entry which is preliminary data.</text>
</comment>
<name>A0AAE0PW96_9TELE</name>
<dbReference type="SMART" id="SM01057">
    <property type="entry name" value="Carb_anhydrase"/>
    <property type="match status" value="2"/>
</dbReference>
<dbReference type="AlphaFoldDB" id="A0AAE0PW96"/>
<dbReference type="GO" id="GO:0098552">
    <property type="term" value="C:side of membrane"/>
    <property type="evidence" value="ECO:0007669"/>
    <property type="project" value="UniProtKB-KW"/>
</dbReference>
<dbReference type="InterPro" id="IPR036398">
    <property type="entry name" value="CA_dom_sf"/>
</dbReference>
<keyword evidence="8" id="KW-0325">Glycoprotein</keyword>
<comment type="similarity">
    <text evidence="2 13">Belongs to the alpha-carbonic anhydrase family.</text>
</comment>
<feature type="non-terminal residue" evidence="16">
    <location>
        <position position="1"/>
    </location>
</feature>
<dbReference type="SUPFAM" id="SSF51069">
    <property type="entry name" value="Carbonic anhydrase"/>
    <property type="match status" value="2"/>
</dbReference>
<evidence type="ECO:0000256" key="4">
    <source>
        <dbReference type="ARBA" id="ARBA00022475"/>
    </source>
</evidence>
<keyword evidence="5" id="KW-0336">GPI-anchor</keyword>
<comment type="subcellular location">
    <subcellularLocation>
        <location evidence="1">Cell membrane</location>
        <topology evidence="1">Lipid-anchor</topology>
        <topology evidence="1">GPI-anchor</topology>
    </subcellularLocation>
</comment>
<organism evidence="16 17">
    <name type="scientific">Hemibagrus guttatus</name>
    <dbReference type="NCBI Taxonomy" id="175788"/>
    <lineage>
        <taxon>Eukaryota</taxon>
        <taxon>Metazoa</taxon>
        <taxon>Chordata</taxon>
        <taxon>Craniata</taxon>
        <taxon>Vertebrata</taxon>
        <taxon>Euteleostomi</taxon>
        <taxon>Actinopterygii</taxon>
        <taxon>Neopterygii</taxon>
        <taxon>Teleostei</taxon>
        <taxon>Ostariophysi</taxon>
        <taxon>Siluriformes</taxon>
        <taxon>Bagridae</taxon>
        <taxon>Hemibagrus</taxon>
    </lineage>
</organism>
<dbReference type="InterPro" id="IPR023561">
    <property type="entry name" value="Carbonic_anhydrase_a-class"/>
</dbReference>
<protein>
    <recommendedName>
        <fullName evidence="13">Carbonic anhydrase</fullName>
        <ecNumber evidence="13">4.2.1.1</ecNumber>
    </recommendedName>
</protein>
<dbReference type="GO" id="GO:0005886">
    <property type="term" value="C:plasma membrane"/>
    <property type="evidence" value="ECO:0007669"/>
    <property type="project" value="UniProtKB-SubCell"/>
</dbReference>
<comment type="cofactor">
    <cofactor evidence="13">
        <name>Zn(2+)</name>
        <dbReference type="ChEBI" id="CHEBI:29105"/>
    </cofactor>
</comment>
<feature type="domain" description="Alpha-carbonic anhydrase" evidence="15">
    <location>
        <begin position="128"/>
        <end position="388"/>
    </location>
</feature>
<keyword evidence="17" id="KW-1185">Reference proteome</keyword>
<dbReference type="GO" id="GO:0004089">
    <property type="term" value="F:carbonate dehydratase activity"/>
    <property type="evidence" value="ECO:0007669"/>
    <property type="project" value="UniProtKB-UniRule"/>
</dbReference>
<keyword evidence="7 13" id="KW-0862">Zinc</keyword>
<comment type="catalytic activity">
    <reaction evidence="12">
        <text>hydrogencarbonate + H(+) = CO2 + H2O</text>
        <dbReference type="Rhea" id="RHEA:10748"/>
        <dbReference type="ChEBI" id="CHEBI:15377"/>
        <dbReference type="ChEBI" id="CHEBI:15378"/>
        <dbReference type="ChEBI" id="CHEBI:16526"/>
        <dbReference type="ChEBI" id="CHEBI:17544"/>
        <dbReference type="EC" id="4.2.1.1"/>
    </reaction>
    <physiologicalReaction direction="left-to-right" evidence="12">
        <dbReference type="Rhea" id="RHEA:10749"/>
    </physiologicalReaction>
    <physiologicalReaction direction="right-to-left" evidence="12">
        <dbReference type="Rhea" id="RHEA:10750"/>
    </physiologicalReaction>
</comment>
<comment type="subunit">
    <text evidence="3">Interacts with SLC4A4.</text>
</comment>
<feature type="region of interest" description="Disordered" evidence="14">
    <location>
        <begin position="519"/>
        <end position="538"/>
    </location>
</feature>
<evidence type="ECO:0000256" key="12">
    <source>
        <dbReference type="ARBA" id="ARBA00049061"/>
    </source>
</evidence>
<evidence type="ECO:0000259" key="15">
    <source>
        <dbReference type="PROSITE" id="PS51144"/>
    </source>
</evidence>
<accession>A0AAE0PW96</accession>
<dbReference type="Pfam" id="PF00194">
    <property type="entry name" value="Carb_anhydrase"/>
    <property type="match status" value="3"/>
</dbReference>
<evidence type="ECO:0000256" key="11">
    <source>
        <dbReference type="ARBA" id="ARBA00045603"/>
    </source>
</evidence>
<gene>
    <name evidence="16" type="ORF">QTP70_018536</name>
</gene>
<dbReference type="PANTHER" id="PTHR18952">
    <property type="entry name" value="CARBONIC ANHYDRASE"/>
    <property type="match status" value="1"/>
</dbReference>
<evidence type="ECO:0000313" key="16">
    <source>
        <dbReference type="EMBL" id="KAK3509030.1"/>
    </source>
</evidence>
<comment type="function">
    <text evidence="11">Catalyzes the reversible hydration of carbon dioxide into bicarbonate and protons and thus is essential to maintaining intracellular and extracellular pH. May stimulate the sodium/bicarbonate transporter activity of SLC4A4 that acts in pH homeostasis. It is essential for acid overload removal from the retina and retina epithelium, and acid release in the choriocapillaris in the choroid.</text>
</comment>
<dbReference type="Proteomes" id="UP001274896">
    <property type="component" value="Unassembled WGS sequence"/>
</dbReference>
<reference evidence="16" key="1">
    <citation type="submission" date="2023-06" db="EMBL/GenBank/DDBJ databases">
        <title>Male Hemibagrus guttatus genome.</title>
        <authorList>
            <person name="Bian C."/>
        </authorList>
    </citation>
    <scope>NUCLEOTIDE SEQUENCE</scope>
    <source>
        <strain evidence="16">Male_cb2023</strain>
        <tissue evidence="16">Muscle</tissue>
    </source>
</reference>
<evidence type="ECO:0000256" key="3">
    <source>
        <dbReference type="ARBA" id="ARBA00011736"/>
    </source>
</evidence>
<dbReference type="EC" id="4.2.1.1" evidence="13"/>
<evidence type="ECO:0000256" key="7">
    <source>
        <dbReference type="ARBA" id="ARBA00022833"/>
    </source>
</evidence>
<keyword evidence="5" id="KW-0472">Membrane</keyword>
<evidence type="ECO:0000256" key="9">
    <source>
        <dbReference type="ARBA" id="ARBA00023239"/>
    </source>
</evidence>
<dbReference type="PROSITE" id="PS00162">
    <property type="entry name" value="ALPHA_CA_1"/>
    <property type="match status" value="1"/>
</dbReference>
<dbReference type="EMBL" id="JAUCMX010000027">
    <property type="protein sequence ID" value="KAK3509030.1"/>
    <property type="molecule type" value="Genomic_DNA"/>
</dbReference>
<keyword evidence="6 13" id="KW-0479">Metal-binding</keyword>
<keyword evidence="9 13" id="KW-0456">Lyase</keyword>
<dbReference type="InterPro" id="IPR018338">
    <property type="entry name" value="Carbonic_anhydrase_a-class_CS"/>
</dbReference>
<feature type="domain" description="Alpha-carbonic anhydrase" evidence="15">
    <location>
        <begin position="413"/>
        <end position="645"/>
    </location>
</feature>
<comment type="function">
    <text evidence="13">Reversible hydration of carbon dioxide.</text>
</comment>
<evidence type="ECO:0000256" key="6">
    <source>
        <dbReference type="ARBA" id="ARBA00022723"/>
    </source>
</evidence>
<dbReference type="InterPro" id="IPR001148">
    <property type="entry name" value="CA_dom"/>
</dbReference>
<proteinExistence type="inferred from homology"/>
<dbReference type="FunFam" id="3.10.200.10:FF:000003">
    <property type="entry name" value="Carbonic anhydrase 12"/>
    <property type="match status" value="1"/>
</dbReference>
<evidence type="ECO:0000256" key="13">
    <source>
        <dbReference type="RuleBase" id="RU367011"/>
    </source>
</evidence>
<dbReference type="Gene3D" id="3.10.200.10">
    <property type="entry name" value="Alpha carbonic anhydrase"/>
    <property type="match status" value="3"/>
</dbReference>
<keyword evidence="10" id="KW-0449">Lipoprotein</keyword>
<sequence length="657" mass="73991">MNEKTRQSAKHHYNYSKDRFMQEKWTSEKDLIEFDEGQIVMSRRLDQNISKTAALVGCSQSAVVSIYQKWSKEGTVVNQRQGHGRPRPIDACGERRLARVVRSYRRATVAEITEEVNAGSDRKVSEYKNWCYQSQMSCDQPCKGPAAWNEVNGVCGGNKQSPINIVTKKTKQDASLTAFKFTGYSEMFTSRLKNNGQTVFLDIPLGATVTGANLSHIYKAVQLDFHWGSSGSPGSEHTLDGEQYPMELHILHIKDKFLTVDESQNDTAGQAILGFFFEESDTENKEYSAFIAALAKVQNAEDHTELNISLNKLIMSETKLRNYYRYEGSQTVPGCSETAIWTVFKEPIPLSKAQLADFYNLKFKDEKPMVKTFRPVQPRKGRVVYRSHSGATVTTVEFSFTLLLLCILDETKGDWCYQSQVTCDSHCKGPDSWHEVHEDCTKNRQSPINIVTRKTKLDHKLTPLVFHSYQVAFSSILENNGHSVKVSVPHMTKASVSGGNLGATYKAVQFHFHWGDKGGPGSEHTIDGEQHPMEESKSANKKYDGLIQALTKVESANTNTTISDISLSNLISSEENMTKYYRYEGSLTTPHCTEAVVWTVFEIPIPLSKEQLSAFSYLKFRDGKPMTKTFRPVQPHKGRTVYRSGSAIVMLSFSLLL</sequence>
<dbReference type="GO" id="GO:0008270">
    <property type="term" value="F:zinc ion binding"/>
    <property type="evidence" value="ECO:0007669"/>
    <property type="project" value="UniProtKB-UniRule"/>
</dbReference>